<keyword evidence="7" id="KW-0805">Transcription regulation</keyword>
<dbReference type="InterPro" id="IPR013087">
    <property type="entry name" value="Znf_C2H2_type"/>
</dbReference>
<organism evidence="14 15">
    <name type="scientific">Terrapene triunguis</name>
    <name type="common">Three-toed box turtle</name>
    <dbReference type="NCBI Taxonomy" id="2587831"/>
    <lineage>
        <taxon>Eukaryota</taxon>
        <taxon>Metazoa</taxon>
        <taxon>Chordata</taxon>
        <taxon>Craniata</taxon>
        <taxon>Vertebrata</taxon>
        <taxon>Euteleostomi</taxon>
        <taxon>Archelosauria</taxon>
        <taxon>Testudinata</taxon>
        <taxon>Testudines</taxon>
        <taxon>Cryptodira</taxon>
        <taxon>Durocryptodira</taxon>
        <taxon>Testudinoidea</taxon>
        <taxon>Emydidae</taxon>
        <taxon>Terrapene</taxon>
    </lineage>
</organism>
<dbReference type="GO" id="GO:0008270">
    <property type="term" value="F:zinc ion binding"/>
    <property type="evidence" value="ECO:0007669"/>
    <property type="project" value="UniProtKB-KW"/>
</dbReference>
<evidence type="ECO:0000256" key="11">
    <source>
        <dbReference type="PROSITE-ProRule" id="PRU00042"/>
    </source>
</evidence>
<evidence type="ECO:0000259" key="13">
    <source>
        <dbReference type="PROSITE" id="PS50157"/>
    </source>
</evidence>
<comment type="similarity">
    <text evidence="2">Belongs to the krueppel C2H2-type zinc-finger protein family.</text>
</comment>
<keyword evidence="9" id="KW-0804">Transcription</keyword>
<name>A0A674IZG5_9SAUR</name>
<proteinExistence type="inferred from homology"/>
<evidence type="ECO:0000256" key="4">
    <source>
        <dbReference type="ARBA" id="ARBA00022737"/>
    </source>
</evidence>
<dbReference type="PANTHER" id="PTHR23226">
    <property type="entry name" value="ZINC FINGER AND SCAN DOMAIN-CONTAINING"/>
    <property type="match status" value="1"/>
</dbReference>
<evidence type="ECO:0000256" key="6">
    <source>
        <dbReference type="ARBA" id="ARBA00022833"/>
    </source>
</evidence>
<comment type="subcellular location">
    <subcellularLocation>
        <location evidence="1">Nucleus</location>
    </subcellularLocation>
</comment>
<dbReference type="FunFam" id="3.30.160.60:FF:000322">
    <property type="entry name" value="GDNF-inducible zinc finger protein 1"/>
    <property type="match status" value="1"/>
</dbReference>
<keyword evidence="8" id="KW-0238">DNA-binding</keyword>
<keyword evidence="6" id="KW-0862">Zinc</keyword>
<evidence type="ECO:0000313" key="15">
    <source>
        <dbReference type="Proteomes" id="UP000472274"/>
    </source>
</evidence>
<dbReference type="FunFam" id="3.30.160.60:FF:002190">
    <property type="entry name" value="Zinc finger protein 658"/>
    <property type="match status" value="1"/>
</dbReference>
<evidence type="ECO:0000256" key="8">
    <source>
        <dbReference type="ARBA" id="ARBA00023125"/>
    </source>
</evidence>
<keyword evidence="5 11" id="KW-0863">Zinc-finger</keyword>
<feature type="domain" description="C2H2-type" evidence="13">
    <location>
        <begin position="246"/>
        <end position="273"/>
    </location>
</feature>
<feature type="compositionally biased region" description="Basic and acidic residues" evidence="12">
    <location>
        <begin position="173"/>
        <end position="190"/>
    </location>
</feature>
<feature type="domain" description="C2H2-type" evidence="13">
    <location>
        <begin position="44"/>
        <end position="72"/>
    </location>
</feature>
<dbReference type="Proteomes" id="UP000472274">
    <property type="component" value="Unplaced"/>
</dbReference>
<keyword evidence="4" id="KW-0677">Repeat</keyword>
<dbReference type="FunFam" id="3.30.160.60:FF:000671">
    <property type="entry name" value="Zinc finger protein 26"/>
    <property type="match status" value="1"/>
</dbReference>
<dbReference type="Gene3D" id="3.30.160.60">
    <property type="entry name" value="Classic Zinc Finger"/>
    <property type="match status" value="9"/>
</dbReference>
<evidence type="ECO:0000256" key="7">
    <source>
        <dbReference type="ARBA" id="ARBA00023015"/>
    </source>
</evidence>
<feature type="domain" description="C2H2-type" evidence="13">
    <location>
        <begin position="16"/>
        <end position="43"/>
    </location>
</feature>
<feature type="domain" description="C2H2-type" evidence="13">
    <location>
        <begin position="328"/>
        <end position="355"/>
    </location>
</feature>
<dbReference type="SUPFAM" id="SSF57667">
    <property type="entry name" value="beta-beta-alpha zinc fingers"/>
    <property type="match status" value="6"/>
</dbReference>
<dbReference type="GO" id="GO:0000981">
    <property type="term" value="F:DNA-binding transcription factor activity, RNA polymerase II-specific"/>
    <property type="evidence" value="ECO:0007669"/>
    <property type="project" value="TreeGrafter"/>
</dbReference>
<feature type="domain" description="C2H2-type" evidence="13">
    <location>
        <begin position="73"/>
        <end position="100"/>
    </location>
</feature>
<evidence type="ECO:0000256" key="3">
    <source>
        <dbReference type="ARBA" id="ARBA00022723"/>
    </source>
</evidence>
<feature type="region of interest" description="Disordered" evidence="12">
    <location>
        <begin position="95"/>
        <end position="190"/>
    </location>
</feature>
<dbReference type="FunFam" id="3.30.160.60:FF:001270">
    <property type="entry name" value="zinc finger protein 583 isoform X1"/>
    <property type="match status" value="1"/>
</dbReference>
<protein>
    <recommendedName>
        <fullName evidence="13">C2H2-type domain-containing protein</fullName>
    </recommendedName>
</protein>
<dbReference type="FunFam" id="3.30.160.60:FF:002343">
    <property type="entry name" value="Zinc finger protein 33A"/>
    <property type="match status" value="1"/>
</dbReference>
<reference evidence="14" key="2">
    <citation type="submission" date="2025-09" db="UniProtKB">
        <authorList>
            <consortium name="Ensembl"/>
        </authorList>
    </citation>
    <scope>IDENTIFICATION</scope>
</reference>
<evidence type="ECO:0000313" key="14">
    <source>
        <dbReference type="Ensembl" id="ENSTMTP00000013753.1"/>
    </source>
</evidence>
<dbReference type="Pfam" id="PF00096">
    <property type="entry name" value="zf-C2H2"/>
    <property type="match status" value="7"/>
</dbReference>
<evidence type="ECO:0000256" key="9">
    <source>
        <dbReference type="ARBA" id="ARBA00023163"/>
    </source>
</evidence>
<dbReference type="PANTHER" id="PTHR23226:SF416">
    <property type="entry name" value="FI01424P"/>
    <property type="match status" value="1"/>
</dbReference>
<accession>A0A674IZG5</accession>
<evidence type="ECO:0000256" key="5">
    <source>
        <dbReference type="ARBA" id="ARBA00022771"/>
    </source>
</evidence>
<dbReference type="InParanoid" id="A0A674IZG5"/>
<dbReference type="GO" id="GO:0005634">
    <property type="term" value="C:nucleus"/>
    <property type="evidence" value="ECO:0007669"/>
    <property type="project" value="UniProtKB-SubCell"/>
</dbReference>
<sequence length="467" mass="54533">FINLIDEYLTCCDSAVRCSECGKSFTRQEYLQIHLKIHRRERPYKCNKCKKSFRHKTSLVLHRYTVHKSERPHKCPDCGQLFILRERFIQHQRIHNEEGSRGFNDGIVSENRDKNPQKKGSARAKPDMMLSGKPQCPEWGDASESRGKVRQQHGDPPDSRQSKSTCSKTGLRKSKDTSTQHTDCMGKRPNTDTELGEIFNDCSLLIKHHQTGAEKSAYKCSECRKSFTQEKYLQIHLRTHKGERPYKCKECGKSFSRSSVLKDHTMSHRMEQPYKCTECGKRFRAKTILIYHRLAGRDSKKLKSTIKSFSSNSALSVHQKTHLEEKRYSCAECGKSYHQHAHLRRHQKNHTGERPYVCADCGKSFVYRSILSRHERTHKEEKNYSCTDCGKNFSEYSYLTMHQRIHREERPYQMGDSILGTWDSEKKIWGVVDNQLNMSSRCNAISNPEMDKWESRVGVERLFYLCI</sequence>
<evidence type="ECO:0000256" key="2">
    <source>
        <dbReference type="ARBA" id="ARBA00006991"/>
    </source>
</evidence>
<dbReference type="GO" id="GO:0000978">
    <property type="term" value="F:RNA polymerase II cis-regulatory region sequence-specific DNA binding"/>
    <property type="evidence" value="ECO:0007669"/>
    <property type="project" value="TreeGrafter"/>
</dbReference>
<feature type="domain" description="C2H2-type" evidence="13">
    <location>
        <begin position="384"/>
        <end position="411"/>
    </location>
</feature>
<keyword evidence="10" id="KW-0539">Nucleus</keyword>
<evidence type="ECO:0000256" key="10">
    <source>
        <dbReference type="ARBA" id="ARBA00023242"/>
    </source>
</evidence>
<keyword evidence="3" id="KW-0479">Metal-binding</keyword>
<dbReference type="FunFam" id="3.30.160.60:FF:000012">
    <property type="entry name" value="RB-associated KRAB zinc finger protein-like"/>
    <property type="match status" value="1"/>
</dbReference>
<evidence type="ECO:0000256" key="1">
    <source>
        <dbReference type="ARBA" id="ARBA00004123"/>
    </source>
</evidence>
<dbReference type="InterPro" id="IPR036236">
    <property type="entry name" value="Znf_C2H2_sf"/>
</dbReference>
<feature type="domain" description="C2H2-type" evidence="13">
    <location>
        <begin position="356"/>
        <end position="383"/>
    </location>
</feature>
<dbReference type="AlphaFoldDB" id="A0A674IZG5"/>
<dbReference type="Ensembl" id="ENSTMTT00000014227.1">
    <property type="protein sequence ID" value="ENSTMTP00000013753.1"/>
    <property type="gene ID" value="ENSTMTG00000009908.1"/>
</dbReference>
<dbReference type="GeneTree" id="ENSGT00940000154411"/>
<dbReference type="FunFam" id="3.30.160.60:FF:000446">
    <property type="entry name" value="Zinc finger protein"/>
    <property type="match status" value="1"/>
</dbReference>
<dbReference type="FunFam" id="3.30.160.60:FF:000065">
    <property type="entry name" value="B-cell CLL/lymphoma 6, member B"/>
    <property type="match status" value="1"/>
</dbReference>
<dbReference type="FunFam" id="3.30.160.60:FF:000094">
    <property type="entry name" value="Zinc finger protein 605"/>
    <property type="match status" value="1"/>
</dbReference>
<feature type="domain" description="C2H2-type" evidence="13">
    <location>
        <begin position="218"/>
        <end position="245"/>
    </location>
</feature>
<reference evidence="14" key="1">
    <citation type="submission" date="2025-08" db="UniProtKB">
        <authorList>
            <consortium name="Ensembl"/>
        </authorList>
    </citation>
    <scope>IDENTIFICATION</scope>
</reference>
<dbReference type="SMART" id="SM00355">
    <property type="entry name" value="ZnF_C2H2"/>
    <property type="match status" value="9"/>
</dbReference>
<dbReference type="PROSITE" id="PS50157">
    <property type="entry name" value="ZINC_FINGER_C2H2_2"/>
    <property type="match status" value="9"/>
</dbReference>
<feature type="compositionally biased region" description="Basic and acidic residues" evidence="12">
    <location>
        <begin position="143"/>
        <end position="161"/>
    </location>
</feature>
<evidence type="ECO:0000256" key="12">
    <source>
        <dbReference type="SAM" id="MobiDB-lite"/>
    </source>
</evidence>
<feature type="domain" description="C2H2-type" evidence="13">
    <location>
        <begin position="274"/>
        <end position="301"/>
    </location>
</feature>
<dbReference type="PROSITE" id="PS00028">
    <property type="entry name" value="ZINC_FINGER_C2H2_1"/>
    <property type="match status" value="8"/>
</dbReference>
<keyword evidence="15" id="KW-1185">Reference proteome</keyword>